<evidence type="ECO:0000313" key="3">
    <source>
        <dbReference type="Proteomes" id="UP000677054"/>
    </source>
</evidence>
<dbReference type="EMBL" id="LR900675">
    <property type="protein sequence ID" value="CAD7246521.1"/>
    <property type="molecule type" value="Genomic_DNA"/>
</dbReference>
<dbReference type="AlphaFoldDB" id="A0A7R8XAY4"/>
<sequence length="414" mass="45340">MVSYVSPVRASLLHHCTDPSSGVGAPICMPSPIISSTPQKHVSSKSSLSETSFSSATFTRSPRKLKFVQHSVDLEENHNRTYIREAEASPVNDMHKELFRLEGTMSSPNVATRLPTIDTSTFTRRKSRNSCVLQGSLLNKTFTADEKQEEIGGEEEDGRSSASSGGYRLSDVEDVQNVARLQEEILKHRLKGQEDEEEEEEDSGYLPPKLDSEPSSMASSPYSSQSLDSNDAAPLPLPKPEIGRSMPNLNQVRLSSAATRSKLSLPKSHLPFKAGVQYKSDPKLAPSHNSRKVISSSSRGMSTPRGCGRILPQAPSVPSSRHHAQFSTQTKVSVREFPSSLNTNFVQKLQMEFAGVDAEEGNCKQWSPTALVHIWTNHTSDSEQLPGVLLGIGTAKDILNALLFFQLVPSILNK</sequence>
<keyword evidence="3" id="KW-1185">Reference proteome</keyword>
<protein>
    <submittedName>
        <fullName evidence="2">Uncharacterized protein</fullName>
    </submittedName>
</protein>
<feature type="compositionally biased region" description="Low complexity" evidence="1">
    <location>
        <begin position="213"/>
        <end position="226"/>
    </location>
</feature>
<dbReference type="Proteomes" id="UP000677054">
    <property type="component" value="Unassembled WGS sequence"/>
</dbReference>
<accession>A0A7R8XAY4</accession>
<feature type="compositionally biased region" description="Polar residues" evidence="1">
    <location>
        <begin position="292"/>
        <end position="301"/>
    </location>
</feature>
<reference evidence="2" key="1">
    <citation type="submission" date="2020-11" db="EMBL/GenBank/DDBJ databases">
        <authorList>
            <person name="Tran Van P."/>
        </authorList>
    </citation>
    <scope>NUCLEOTIDE SEQUENCE</scope>
</reference>
<proteinExistence type="predicted"/>
<evidence type="ECO:0000313" key="2">
    <source>
        <dbReference type="EMBL" id="CAD7246521.1"/>
    </source>
</evidence>
<feature type="region of interest" description="Disordered" evidence="1">
    <location>
        <begin position="188"/>
        <end position="247"/>
    </location>
</feature>
<evidence type="ECO:0000256" key="1">
    <source>
        <dbReference type="SAM" id="MobiDB-lite"/>
    </source>
</evidence>
<feature type="compositionally biased region" description="Acidic residues" evidence="1">
    <location>
        <begin position="194"/>
        <end position="203"/>
    </location>
</feature>
<feature type="region of interest" description="Disordered" evidence="1">
    <location>
        <begin position="144"/>
        <end position="171"/>
    </location>
</feature>
<gene>
    <name evidence="2" type="ORF">DSTB1V02_LOCUS6370</name>
</gene>
<name>A0A7R8XAY4_9CRUS</name>
<feature type="region of interest" description="Disordered" evidence="1">
    <location>
        <begin position="277"/>
        <end position="322"/>
    </location>
</feature>
<organism evidence="2">
    <name type="scientific">Darwinula stevensoni</name>
    <dbReference type="NCBI Taxonomy" id="69355"/>
    <lineage>
        <taxon>Eukaryota</taxon>
        <taxon>Metazoa</taxon>
        <taxon>Ecdysozoa</taxon>
        <taxon>Arthropoda</taxon>
        <taxon>Crustacea</taxon>
        <taxon>Oligostraca</taxon>
        <taxon>Ostracoda</taxon>
        <taxon>Podocopa</taxon>
        <taxon>Podocopida</taxon>
        <taxon>Darwinulocopina</taxon>
        <taxon>Darwinuloidea</taxon>
        <taxon>Darwinulidae</taxon>
        <taxon>Darwinula</taxon>
    </lineage>
</organism>
<dbReference type="EMBL" id="CAJPEV010001158">
    <property type="protein sequence ID" value="CAG0891077.1"/>
    <property type="molecule type" value="Genomic_DNA"/>
</dbReference>